<reference evidence="12" key="1">
    <citation type="submission" date="2016-12" db="EMBL/GenBank/DDBJ databases">
        <title>Mouse lemur reference genome and diversity panel.</title>
        <authorList>
            <person name="Harris R."/>
            <person name="Larsen P."/>
            <person name="Liu Y."/>
            <person name="Hughes D.S."/>
            <person name="Murali S."/>
            <person name="Raveendran M."/>
            <person name="Korchina V."/>
            <person name="Wang M."/>
            <person name="Jhangiani S."/>
            <person name="Bandaranaike D."/>
            <person name="Bellair M."/>
            <person name="Blankenburg K."/>
            <person name="Chao H."/>
            <person name="Dahdouli M."/>
            <person name="Dinh H."/>
            <person name="Doddapaneni H."/>
            <person name="English A."/>
            <person name="Firestine M."/>
            <person name="Gnanaolivu R."/>
            <person name="Gross S."/>
            <person name="Hernandez B."/>
            <person name="Javaid M."/>
            <person name="Jayaseelan J."/>
            <person name="Jones J."/>
            <person name="Khan Z."/>
            <person name="Kovar C."/>
            <person name="Kurapati P."/>
            <person name="Le B."/>
            <person name="Lee S."/>
            <person name="Li M."/>
            <person name="Mathew T."/>
            <person name="Narasimhan A."/>
            <person name="Ngo D."/>
            <person name="Nguyen L."/>
            <person name="Okwuonu G."/>
            <person name="Ongeri F."/>
            <person name="Osuji N."/>
            <person name="Pu L.-L."/>
            <person name="Puazo M."/>
            <person name="Quiroz J."/>
            <person name="Raj R."/>
            <person name="Rajbhandari K."/>
            <person name="Reid J.G."/>
            <person name="Santibanez J."/>
            <person name="Sexton D."/>
            <person name="Skinner E."/>
            <person name="Vee V."/>
            <person name="Weissenberger G."/>
            <person name="Wu Y."/>
            <person name="Xin Y."/>
            <person name="Han Y."/>
            <person name="Campbell C."/>
            <person name="Brown A."/>
            <person name="Sullivan B."/>
            <person name="Shelton J."/>
            <person name="Brown S."/>
            <person name="Dudchenko O."/>
            <person name="Machol I."/>
            <person name="Durand N."/>
            <person name="Shamim M."/>
            <person name="Lieberman A."/>
            <person name="Muzny D.M."/>
            <person name="Richards S."/>
            <person name="Yoder A."/>
            <person name="Worley K.C."/>
            <person name="Rogers J."/>
            <person name="Gibbs R.A."/>
        </authorList>
    </citation>
    <scope>NUCLEOTIDE SEQUENCE [LARGE SCALE GENOMIC DNA]</scope>
</reference>
<dbReference type="Pfam" id="PF00049">
    <property type="entry name" value="Insulin"/>
    <property type="match status" value="1"/>
</dbReference>
<comment type="subcellular location">
    <subcellularLocation>
        <location evidence="2 9">Secreted</location>
    </subcellularLocation>
</comment>
<organism evidence="12 13">
    <name type="scientific">Microcebus murinus</name>
    <name type="common">Gray mouse lemur</name>
    <name type="synonym">Lemur murinus</name>
    <dbReference type="NCBI Taxonomy" id="30608"/>
    <lineage>
        <taxon>Eukaryota</taxon>
        <taxon>Metazoa</taxon>
        <taxon>Chordata</taxon>
        <taxon>Craniata</taxon>
        <taxon>Vertebrata</taxon>
        <taxon>Euteleostomi</taxon>
        <taxon>Mammalia</taxon>
        <taxon>Eutheria</taxon>
        <taxon>Euarchontoglires</taxon>
        <taxon>Primates</taxon>
        <taxon>Strepsirrhini</taxon>
        <taxon>Lemuriformes</taxon>
        <taxon>Cheirogaleidae</taxon>
        <taxon>Microcebus</taxon>
    </lineage>
</organism>
<dbReference type="GO" id="GO:0005179">
    <property type="term" value="F:hormone activity"/>
    <property type="evidence" value="ECO:0007669"/>
    <property type="project" value="UniProtKB-KW"/>
</dbReference>
<keyword evidence="5 9" id="KW-0964">Secreted</keyword>
<sequence>MPRLFLFHLLGVWLLLSQLSRANRTERMDPNIKSCGRELVRRLIAVCGMSLSRRMALSQKEPPPGSASKAEIVPFFIHDDAGTVNMMSEFIANLPQELKATPSERQPSLPELQQYLPTLKDSNIGFDEFKKIIHNRESEADDDSPSELKYLALDTHSRKKRDSSMSLFEKCCQIGCTGKSLSRLC</sequence>
<evidence type="ECO:0000256" key="6">
    <source>
        <dbReference type="ARBA" id="ARBA00022685"/>
    </source>
</evidence>
<dbReference type="EMBL" id="ABDC03014368">
    <property type="status" value="NOT_ANNOTATED_CDS"/>
    <property type="molecule type" value="Genomic_DNA"/>
</dbReference>
<dbReference type="CDD" id="cd04365">
    <property type="entry name" value="IlGF_relaxin_like"/>
    <property type="match status" value="1"/>
</dbReference>
<dbReference type="GeneTree" id="ENSGT00940000154434"/>
<dbReference type="SUPFAM" id="SSF56994">
    <property type="entry name" value="Insulin-like"/>
    <property type="match status" value="1"/>
</dbReference>
<dbReference type="CDD" id="cd00101">
    <property type="entry name" value="IlGF_like"/>
    <property type="match status" value="1"/>
</dbReference>
<dbReference type="Ensembl" id="ENSMICT00000061739.1">
    <property type="protein sequence ID" value="ENSMICP00000050377.1"/>
    <property type="gene ID" value="ENSMICG00000043730.1"/>
</dbReference>
<dbReference type="PANTHER" id="PTHR12004:SF13">
    <property type="entry name" value="PRORELAXIN H2"/>
    <property type="match status" value="1"/>
</dbReference>
<protein>
    <recommendedName>
        <fullName evidence="11">Insulin-like domain-containing protein</fullName>
    </recommendedName>
</protein>
<dbReference type="SMART" id="SM00078">
    <property type="entry name" value="IlGF"/>
    <property type="match status" value="1"/>
</dbReference>
<dbReference type="InterPro" id="IPR022353">
    <property type="entry name" value="Insulin_CS"/>
</dbReference>
<name>A0A8C5YE83_MICMU</name>
<evidence type="ECO:0000256" key="4">
    <source>
        <dbReference type="ARBA" id="ARBA00011207"/>
    </source>
</evidence>
<dbReference type="GO" id="GO:0005576">
    <property type="term" value="C:extracellular region"/>
    <property type="evidence" value="ECO:0007669"/>
    <property type="project" value="UniProtKB-SubCell"/>
</dbReference>
<evidence type="ECO:0000256" key="5">
    <source>
        <dbReference type="ARBA" id="ARBA00022525"/>
    </source>
</evidence>
<evidence type="ECO:0000313" key="12">
    <source>
        <dbReference type="Ensembl" id="ENSMICP00000050377.1"/>
    </source>
</evidence>
<evidence type="ECO:0000313" key="13">
    <source>
        <dbReference type="Proteomes" id="UP000694394"/>
    </source>
</evidence>
<dbReference type="AlphaFoldDB" id="A0A8C5YE83"/>
<dbReference type="Proteomes" id="UP000694394">
    <property type="component" value="Chromosome 10"/>
</dbReference>
<evidence type="ECO:0000259" key="11">
    <source>
        <dbReference type="SMART" id="SM00078"/>
    </source>
</evidence>
<comment type="similarity">
    <text evidence="3 9">Belongs to the insulin family.</text>
</comment>
<keyword evidence="13" id="KW-1185">Reference proteome</keyword>
<dbReference type="InterPro" id="IPR051042">
    <property type="entry name" value="Repro_Hormone_Insulin-like"/>
</dbReference>
<dbReference type="OrthoDB" id="8784777at2759"/>
<comment type="subunit">
    <text evidence="4">Heterodimer of a B chain and an A chain linked by two disulfide bonds.</text>
</comment>
<dbReference type="PANTHER" id="PTHR12004">
    <property type="entry name" value="RELAXIN"/>
    <property type="match status" value="1"/>
</dbReference>
<dbReference type="Gene3D" id="1.10.100.10">
    <property type="entry name" value="Insulin-like"/>
    <property type="match status" value="1"/>
</dbReference>
<dbReference type="KEGG" id="mmur:105856306"/>
<keyword evidence="7" id="KW-0372">Hormone</keyword>
<evidence type="ECO:0000256" key="8">
    <source>
        <dbReference type="ARBA" id="ARBA00023157"/>
    </source>
</evidence>
<proteinExistence type="inferred from homology"/>
<dbReference type="InterPro" id="IPR022421">
    <property type="entry name" value="Relaxin"/>
</dbReference>
<evidence type="ECO:0000256" key="3">
    <source>
        <dbReference type="ARBA" id="ARBA00009034"/>
    </source>
</evidence>
<dbReference type="GeneID" id="105856306"/>
<feature type="domain" description="Insulin-like" evidence="11">
    <location>
        <begin position="32"/>
        <end position="185"/>
    </location>
</feature>
<keyword evidence="10" id="KW-0732">Signal</keyword>
<reference evidence="12" key="3">
    <citation type="submission" date="2025-09" db="UniProtKB">
        <authorList>
            <consortium name="Ensembl"/>
        </authorList>
    </citation>
    <scope>IDENTIFICATION</scope>
</reference>
<feature type="signal peptide" evidence="10">
    <location>
        <begin position="1"/>
        <end position="22"/>
    </location>
</feature>
<dbReference type="PRINTS" id="PR02004">
    <property type="entry name" value="RELAXIN"/>
</dbReference>
<dbReference type="RefSeq" id="XP_012593338.1">
    <property type="nucleotide sequence ID" value="XM_012737884.2"/>
</dbReference>
<evidence type="ECO:0000256" key="7">
    <source>
        <dbReference type="ARBA" id="ARBA00022702"/>
    </source>
</evidence>
<evidence type="ECO:0000256" key="1">
    <source>
        <dbReference type="ARBA" id="ARBA00003311"/>
    </source>
</evidence>
<feature type="chain" id="PRO_5044150575" description="Insulin-like domain-containing protein" evidence="10">
    <location>
        <begin position="23"/>
        <end position="185"/>
    </location>
</feature>
<dbReference type="InterPro" id="IPR036438">
    <property type="entry name" value="Insulin-like_sf"/>
</dbReference>
<gene>
    <name evidence="12" type="primary">LOC105856306</name>
</gene>
<evidence type="ECO:0000256" key="9">
    <source>
        <dbReference type="RuleBase" id="RU000406"/>
    </source>
</evidence>
<evidence type="ECO:0000256" key="2">
    <source>
        <dbReference type="ARBA" id="ARBA00004613"/>
    </source>
</evidence>
<keyword evidence="6" id="KW-0165">Cleavage on pair of basic residues</keyword>
<comment type="function">
    <text evidence="1">Relaxin is an ovarian hormone that acts with estrogen to produce dilatation of the birth canal in many mammals. May be involved in remodeling of connective tissues during pregnancy, promoting growth of pubic ligaments and ripening of the cervix.</text>
</comment>
<keyword evidence="8" id="KW-1015">Disulfide bond</keyword>
<dbReference type="PROSITE" id="PS00262">
    <property type="entry name" value="INSULIN"/>
    <property type="match status" value="1"/>
</dbReference>
<dbReference type="InterPro" id="IPR016179">
    <property type="entry name" value="Insulin-like"/>
</dbReference>
<reference evidence="12" key="2">
    <citation type="submission" date="2025-08" db="UniProtKB">
        <authorList>
            <consortium name="Ensembl"/>
        </authorList>
    </citation>
    <scope>IDENTIFICATION</scope>
</reference>
<accession>A0A8C5YE83</accession>
<evidence type="ECO:0000256" key="10">
    <source>
        <dbReference type="SAM" id="SignalP"/>
    </source>
</evidence>